<keyword evidence="1" id="KW-0812">Transmembrane</keyword>
<accession>A0A6V7VUR6</accession>
<keyword evidence="1" id="KW-1133">Transmembrane helix</keyword>
<name>A0A6V7VUR6_MELEN</name>
<dbReference type="Proteomes" id="UP000580250">
    <property type="component" value="Unassembled WGS sequence"/>
</dbReference>
<feature type="transmembrane region" description="Helical" evidence="1">
    <location>
        <begin position="21"/>
        <end position="49"/>
    </location>
</feature>
<protein>
    <submittedName>
        <fullName evidence="2">Uncharacterized protein</fullName>
    </submittedName>
</protein>
<sequence>MFRIFIFTIKWDLNMFYNPIFVFKLVLQLELQLLFLQFILQLCVLQFYFKRNLFYNLNYN</sequence>
<dbReference type="EMBL" id="CAJEWN010000325">
    <property type="protein sequence ID" value="CAD2178687.1"/>
    <property type="molecule type" value="Genomic_DNA"/>
</dbReference>
<evidence type="ECO:0000313" key="3">
    <source>
        <dbReference type="Proteomes" id="UP000580250"/>
    </source>
</evidence>
<comment type="caution">
    <text evidence="2">The sequence shown here is derived from an EMBL/GenBank/DDBJ whole genome shotgun (WGS) entry which is preliminary data.</text>
</comment>
<evidence type="ECO:0000256" key="1">
    <source>
        <dbReference type="SAM" id="Phobius"/>
    </source>
</evidence>
<evidence type="ECO:0000313" key="2">
    <source>
        <dbReference type="EMBL" id="CAD2178687.1"/>
    </source>
</evidence>
<dbReference type="AlphaFoldDB" id="A0A6V7VUR6"/>
<organism evidence="2 3">
    <name type="scientific">Meloidogyne enterolobii</name>
    <name type="common">Root-knot nematode worm</name>
    <name type="synonym">Meloidogyne mayaguensis</name>
    <dbReference type="NCBI Taxonomy" id="390850"/>
    <lineage>
        <taxon>Eukaryota</taxon>
        <taxon>Metazoa</taxon>
        <taxon>Ecdysozoa</taxon>
        <taxon>Nematoda</taxon>
        <taxon>Chromadorea</taxon>
        <taxon>Rhabditida</taxon>
        <taxon>Tylenchina</taxon>
        <taxon>Tylenchomorpha</taxon>
        <taxon>Tylenchoidea</taxon>
        <taxon>Meloidogynidae</taxon>
        <taxon>Meloidogyninae</taxon>
        <taxon>Meloidogyne</taxon>
    </lineage>
</organism>
<proteinExistence type="predicted"/>
<reference evidence="2 3" key="1">
    <citation type="submission" date="2020-08" db="EMBL/GenBank/DDBJ databases">
        <authorList>
            <person name="Koutsovoulos G."/>
            <person name="Danchin GJ E."/>
        </authorList>
    </citation>
    <scope>NUCLEOTIDE SEQUENCE [LARGE SCALE GENOMIC DNA]</scope>
</reference>
<gene>
    <name evidence="2" type="ORF">MENT_LOCUS30638</name>
</gene>
<keyword evidence="1" id="KW-0472">Membrane</keyword>